<comment type="caution">
    <text evidence="3">The sequence shown here is derived from an EMBL/GenBank/DDBJ whole genome shotgun (WGS) entry which is preliminary data.</text>
</comment>
<feature type="region of interest" description="Disordered" evidence="1">
    <location>
        <begin position="107"/>
        <end position="163"/>
    </location>
</feature>
<gene>
    <name evidence="3" type="ORF">IAI61_06935</name>
</gene>
<evidence type="ECO:0000313" key="3">
    <source>
        <dbReference type="EMBL" id="MBO1078758.1"/>
    </source>
</evidence>
<dbReference type="RefSeq" id="WP_207416196.1">
    <property type="nucleotide sequence ID" value="NZ_CP061177.1"/>
</dbReference>
<feature type="signal peptide" evidence="2">
    <location>
        <begin position="1"/>
        <end position="24"/>
    </location>
</feature>
<sequence>MRSILTVLALMLAGSALSAAPAMAQNRFWLVNNSGLTIERAYVSPSRLSDWGSDILGRTTLSAGDQVRVTPAARDCELDIKVTYEGGQEEEKMKVNACRTDRVIFTNPNGRADRGGGAGGTIETADGGAGGSVSRGDDAPPPRSGGGSGGSVQGGGSGRAGNASFRFVNRTGETIQELYVSSSSDDNWGRDRLGRDTLAAGASRPVSVTGGCEVDIRVVLGAGRIQERRNISACGRSEIPWP</sequence>
<organism evidence="3 4">
    <name type="scientific">Roseomonas haemaphysalidis</name>
    <dbReference type="NCBI Taxonomy" id="2768162"/>
    <lineage>
        <taxon>Bacteria</taxon>
        <taxon>Pseudomonadati</taxon>
        <taxon>Pseudomonadota</taxon>
        <taxon>Alphaproteobacteria</taxon>
        <taxon>Acetobacterales</taxon>
        <taxon>Roseomonadaceae</taxon>
        <taxon>Roseomonas</taxon>
    </lineage>
</organism>
<evidence type="ECO:0000256" key="1">
    <source>
        <dbReference type="SAM" id="MobiDB-lite"/>
    </source>
</evidence>
<keyword evidence="4" id="KW-1185">Reference proteome</keyword>
<name>A0ABS3KMR1_9PROT</name>
<proteinExistence type="predicted"/>
<dbReference type="Proteomes" id="UP001518989">
    <property type="component" value="Unassembled WGS sequence"/>
</dbReference>
<dbReference type="EMBL" id="JACTNG010000003">
    <property type="protein sequence ID" value="MBO1078758.1"/>
    <property type="molecule type" value="Genomic_DNA"/>
</dbReference>
<reference evidence="3 4" key="1">
    <citation type="submission" date="2020-09" db="EMBL/GenBank/DDBJ databases">
        <title>Roseomonas.</title>
        <authorList>
            <person name="Zhu W."/>
        </authorList>
    </citation>
    <scope>NUCLEOTIDE SEQUENCE [LARGE SCALE GENOMIC DNA]</scope>
    <source>
        <strain evidence="3 4">573</strain>
    </source>
</reference>
<protein>
    <submittedName>
        <fullName evidence="3">Tat pathway signal protein</fullName>
    </submittedName>
</protein>
<keyword evidence="2" id="KW-0732">Signal</keyword>
<feature type="chain" id="PRO_5046424895" evidence="2">
    <location>
        <begin position="25"/>
        <end position="242"/>
    </location>
</feature>
<evidence type="ECO:0000256" key="2">
    <source>
        <dbReference type="SAM" id="SignalP"/>
    </source>
</evidence>
<accession>A0ABS3KMR1</accession>
<evidence type="ECO:0000313" key="4">
    <source>
        <dbReference type="Proteomes" id="UP001518989"/>
    </source>
</evidence>
<feature type="compositionally biased region" description="Gly residues" evidence="1">
    <location>
        <begin position="144"/>
        <end position="159"/>
    </location>
</feature>